<evidence type="ECO:0000313" key="2">
    <source>
        <dbReference type="EMBL" id="KAE9393266.1"/>
    </source>
</evidence>
<reference evidence="2" key="1">
    <citation type="journal article" date="2019" name="Environ. Microbiol.">
        <title>Fungal ecological strategies reflected in gene transcription - a case study of two litter decomposers.</title>
        <authorList>
            <person name="Barbi F."/>
            <person name="Kohler A."/>
            <person name="Barry K."/>
            <person name="Baskaran P."/>
            <person name="Daum C."/>
            <person name="Fauchery L."/>
            <person name="Ihrmark K."/>
            <person name="Kuo A."/>
            <person name="LaButti K."/>
            <person name="Lipzen A."/>
            <person name="Morin E."/>
            <person name="Grigoriev I.V."/>
            <person name="Henrissat B."/>
            <person name="Lindahl B."/>
            <person name="Martin F."/>
        </authorList>
    </citation>
    <scope>NUCLEOTIDE SEQUENCE</scope>
    <source>
        <strain evidence="2">JB14</strain>
    </source>
</reference>
<organism evidence="2 3">
    <name type="scientific">Gymnopus androsaceus JB14</name>
    <dbReference type="NCBI Taxonomy" id="1447944"/>
    <lineage>
        <taxon>Eukaryota</taxon>
        <taxon>Fungi</taxon>
        <taxon>Dikarya</taxon>
        <taxon>Basidiomycota</taxon>
        <taxon>Agaricomycotina</taxon>
        <taxon>Agaricomycetes</taxon>
        <taxon>Agaricomycetidae</taxon>
        <taxon>Agaricales</taxon>
        <taxon>Marasmiineae</taxon>
        <taxon>Omphalotaceae</taxon>
        <taxon>Gymnopus</taxon>
    </lineage>
</organism>
<evidence type="ECO:0000313" key="3">
    <source>
        <dbReference type="Proteomes" id="UP000799118"/>
    </source>
</evidence>
<accession>A0A6A4H652</accession>
<gene>
    <name evidence="2" type="ORF">BT96DRAFT_978988</name>
</gene>
<keyword evidence="1" id="KW-0812">Transmembrane</keyword>
<keyword evidence="3" id="KW-1185">Reference proteome</keyword>
<feature type="transmembrane region" description="Helical" evidence="1">
    <location>
        <begin position="27"/>
        <end position="49"/>
    </location>
</feature>
<name>A0A6A4H652_9AGAR</name>
<keyword evidence="1" id="KW-1133">Transmembrane helix</keyword>
<keyword evidence="1" id="KW-0472">Membrane</keyword>
<dbReference type="EMBL" id="ML769576">
    <property type="protein sequence ID" value="KAE9393266.1"/>
    <property type="molecule type" value="Genomic_DNA"/>
</dbReference>
<sequence>MKYSDGSMSLSVRRIESYLQTTLLDNILMSGSLLVVNLAWIEVFALYTLRNSSFLVTQDPASHFAILPPDLSLLLQLCLYRSKHTGSTSITIGFLKWSHVPLLIFVTHGIVLRRSIKIMCQN</sequence>
<feature type="transmembrane region" description="Helical" evidence="1">
    <location>
        <begin position="94"/>
        <end position="112"/>
    </location>
</feature>
<dbReference type="AlphaFoldDB" id="A0A6A4H652"/>
<evidence type="ECO:0000256" key="1">
    <source>
        <dbReference type="SAM" id="Phobius"/>
    </source>
</evidence>
<proteinExistence type="predicted"/>
<dbReference type="Proteomes" id="UP000799118">
    <property type="component" value="Unassembled WGS sequence"/>
</dbReference>
<protein>
    <submittedName>
        <fullName evidence="2">Uncharacterized protein</fullName>
    </submittedName>
</protein>